<dbReference type="EnsemblBacteria" id="ABC22064">
    <property type="protein sequence ID" value="ABC22064"/>
    <property type="gene ID" value="Rru_A1263"/>
</dbReference>
<feature type="domain" description="ABC transmembrane type-1" evidence="8">
    <location>
        <begin position="66"/>
        <end position="255"/>
    </location>
</feature>
<dbReference type="PhylomeDB" id="Q2RUY1"/>
<dbReference type="RefSeq" id="WP_011389018.1">
    <property type="nucleotide sequence ID" value="NC_007643.1"/>
</dbReference>
<gene>
    <name evidence="9" type="ordered locus">Rru_A1263</name>
</gene>
<organism evidence="9 10">
    <name type="scientific">Rhodospirillum rubrum (strain ATCC 11170 / ATH 1.1.1 / DSM 467 / LMG 4362 / NCIMB 8255 / S1)</name>
    <dbReference type="NCBI Taxonomy" id="269796"/>
    <lineage>
        <taxon>Bacteria</taxon>
        <taxon>Pseudomonadati</taxon>
        <taxon>Pseudomonadota</taxon>
        <taxon>Alphaproteobacteria</taxon>
        <taxon>Rhodospirillales</taxon>
        <taxon>Rhodospirillaceae</taxon>
        <taxon>Rhodospirillum</taxon>
    </lineage>
</organism>
<feature type="transmembrane region" description="Helical" evidence="7">
    <location>
        <begin position="234"/>
        <end position="255"/>
    </location>
</feature>
<evidence type="ECO:0000256" key="7">
    <source>
        <dbReference type="RuleBase" id="RU363032"/>
    </source>
</evidence>
<proteinExistence type="inferred from homology"/>
<dbReference type="PANTHER" id="PTHR32243">
    <property type="entry name" value="MALTOSE TRANSPORT SYSTEM PERMEASE-RELATED"/>
    <property type="match status" value="1"/>
</dbReference>
<sequence>MRRLRSLLPHLILVTFSAVILVPLLWVLRVSLTDKRTAYRLPPEFSALTFENYLAVFQDYSFAGWFTNSMTVALAATLISLPAAATMAYASARFRTGGPVLWIGVLAGQMLPPIILVLPMFMLFGTVLSLDGRIAIIVAHVALNLPFMAWMMTSFFEGDIRSLEEAARVDGASRLQALVRIALPVAAPGILAAALLGFILSWNEFLYALVLGDYSSQTLPVGLAGLETHAGVEIASLAAAALLALAPVLILLPLLRKYLIKGLSLGALK</sequence>
<name>Q2RUY1_RHORT</name>
<reference evidence="9 10" key="1">
    <citation type="journal article" date="2011" name="Stand. Genomic Sci.">
        <title>Complete genome sequence of Rhodospirillum rubrum type strain (S1).</title>
        <authorList>
            <person name="Munk A.C."/>
            <person name="Copeland A."/>
            <person name="Lucas S."/>
            <person name="Lapidus A."/>
            <person name="Del Rio T.G."/>
            <person name="Barry K."/>
            <person name="Detter J.C."/>
            <person name="Hammon N."/>
            <person name="Israni S."/>
            <person name="Pitluck S."/>
            <person name="Brettin T."/>
            <person name="Bruce D."/>
            <person name="Han C."/>
            <person name="Tapia R."/>
            <person name="Gilna P."/>
            <person name="Schmutz J."/>
            <person name="Larimer F."/>
            <person name="Land M."/>
            <person name="Kyrpides N.C."/>
            <person name="Mavromatis K."/>
            <person name="Richardson P."/>
            <person name="Rohde M."/>
            <person name="Goker M."/>
            <person name="Klenk H.P."/>
            <person name="Zhang Y."/>
            <person name="Roberts G.P."/>
            <person name="Reslewic S."/>
            <person name="Schwartz D.C."/>
        </authorList>
    </citation>
    <scope>NUCLEOTIDE SEQUENCE [LARGE SCALE GENOMIC DNA]</scope>
    <source>
        <strain evidence="10">ATCC 11170 / ATH 1.1.1 / DSM 467 / LMG 4362 / NCIMB 8255 / S1</strain>
    </source>
</reference>
<dbReference type="GO" id="GO:0055085">
    <property type="term" value="P:transmembrane transport"/>
    <property type="evidence" value="ECO:0007669"/>
    <property type="project" value="InterPro"/>
</dbReference>
<dbReference type="AlphaFoldDB" id="Q2RUY1"/>
<dbReference type="InterPro" id="IPR035906">
    <property type="entry name" value="MetI-like_sf"/>
</dbReference>
<evidence type="ECO:0000256" key="3">
    <source>
        <dbReference type="ARBA" id="ARBA00022475"/>
    </source>
</evidence>
<feature type="transmembrane region" description="Helical" evidence="7">
    <location>
        <begin position="177"/>
        <end position="202"/>
    </location>
</feature>
<comment type="similarity">
    <text evidence="7">Belongs to the binding-protein-dependent transport system permease family.</text>
</comment>
<feature type="transmembrane region" description="Helical" evidence="7">
    <location>
        <begin position="100"/>
        <end position="122"/>
    </location>
</feature>
<evidence type="ECO:0000256" key="6">
    <source>
        <dbReference type="ARBA" id="ARBA00023136"/>
    </source>
</evidence>
<dbReference type="PANTHER" id="PTHR32243:SF18">
    <property type="entry name" value="INNER MEMBRANE ABC TRANSPORTER PERMEASE PROTEIN YCJP"/>
    <property type="match status" value="1"/>
</dbReference>
<dbReference type="HOGENOM" id="CLU_016047_1_2_5"/>
<feature type="transmembrane region" description="Helical" evidence="7">
    <location>
        <begin position="7"/>
        <end position="28"/>
    </location>
</feature>
<keyword evidence="2 7" id="KW-0813">Transport</keyword>
<dbReference type="eggNOG" id="COG0395">
    <property type="taxonomic scope" value="Bacteria"/>
</dbReference>
<keyword evidence="10" id="KW-1185">Reference proteome</keyword>
<comment type="subcellular location">
    <subcellularLocation>
        <location evidence="1 7">Cell membrane</location>
        <topology evidence="1 7">Multi-pass membrane protein</topology>
    </subcellularLocation>
</comment>
<feature type="transmembrane region" description="Helical" evidence="7">
    <location>
        <begin position="62"/>
        <end position="88"/>
    </location>
</feature>
<dbReference type="Pfam" id="PF00528">
    <property type="entry name" value="BPD_transp_1"/>
    <property type="match status" value="1"/>
</dbReference>
<dbReference type="Gene3D" id="1.10.3720.10">
    <property type="entry name" value="MetI-like"/>
    <property type="match status" value="1"/>
</dbReference>
<protein>
    <submittedName>
        <fullName evidence="9">Binding-protein-dependent transport systems inner membrane component</fullName>
    </submittedName>
</protein>
<evidence type="ECO:0000313" key="10">
    <source>
        <dbReference type="Proteomes" id="UP000001929"/>
    </source>
</evidence>
<keyword evidence="3" id="KW-1003">Cell membrane</keyword>
<keyword evidence="4 7" id="KW-0812">Transmembrane</keyword>
<dbReference type="PATRIC" id="fig|269796.9.peg.1327"/>
<dbReference type="PROSITE" id="PS50928">
    <property type="entry name" value="ABC_TM1"/>
    <property type="match status" value="1"/>
</dbReference>
<keyword evidence="5 7" id="KW-1133">Transmembrane helix</keyword>
<accession>Q2RUY1</accession>
<dbReference type="KEGG" id="rru:Rru_A1263"/>
<dbReference type="GO" id="GO:0005886">
    <property type="term" value="C:plasma membrane"/>
    <property type="evidence" value="ECO:0007669"/>
    <property type="project" value="UniProtKB-SubCell"/>
</dbReference>
<feature type="transmembrane region" description="Helical" evidence="7">
    <location>
        <begin position="134"/>
        <end position="156"/>
    </location>
</feature>
<dbReference type="Proteomes" id="UP000001929">
    <property type="component" value="Chromosome"/>
</dbReference>
<dbReference type="InterPro" id="IPR050901">
    <property type="entry name" value="BP-dep_ABC_trans_perm"/>
</dbReference>
<dbReference type="EMBL" id="CP000230">
    <property type="protein sequence ID" value="ABC22064.1"/>
    <property type="molecule type" value="Genomic_DNA"/>
</dbReference>
<evidence type="ECO:0000256" key="1">
    <source>
        <dbReference type="ARBA" id="ARBA00004651"/>
    </source>
</evidence>
<evidence type="ECO:0000256" key="4">
    <source>
        <dbReference type="ARBA" id="ARBA00022692"/>
    </source>
</evidence>
<evidence type="ECO:0000259" key="8">
    <source>
        <dbReference type="PROSITE" id="PS50928"/>
    </source>
</evidence>
<dbReference type="SUPFAM" id="SSF161098">
    <property type="entry name" value="MetI-like"/>
    <property type="match status" value="1"/>
</dbReference>
<dbReference type="STRING" id="269796.Rru_A1263"/>
<dbReference type="InterPro" id="IPR000515">
    <property type="entry name" value="MetI-like"/>
</dbReference>
<dbReference type="CDD" id="cd06261">
    <property type="entry name" value="TM_PBP2"/>
    <property type="match status" value="1"/>
</dbReference>
<evidence type="ECO:0000313" key="9">
    <source>
        <dbReference type="EMBL" id="ABC22064.1"/>
    </source>
</evidence>
<evidence type="ECO:0000256" key="2">
    <source>
        <dbReference type="ARBA" id="ARBA00022448"/>
    </source>
</evidence>
<evidence type="ECO:0000256" key="5">
    <source>
        <dbReference type="ARBA" id="ARBA00022989"/>
    </source>
</evidence>
<keyword evidence="6 7" id="KW-0472">Membrane</keyword>